<dbReference type="SMART" id="SM00411">
    <property type="entry name" value="BHL"/>
    <property type="match status" value="1"/>
</dbReference>
<gene>
    <name evidence="4" type="ORF">A2V81_04495</name>
</gene>
<dbReference type="SUPFAM" id="SSF47729">
    <property type="entry name" value="IHF-like DNA-binding proteins"/>
    <property type="match status" value="1"/>
</dbReference>
<dbReference type="CDD" id="cd13831">
    <property type="entry name" value="HU"/>
    <property type="match status" value="1"/>
</dbReference>
<dbReference type="PANTHER" id="PTHR33175:SF3">
    <property type="entry name" value="DNA-BINDING PROTEIN HU-BETA"/>
    <property type="match status" value="1"/>
</dbReference>
<dbReference type="GO" id="GO:0030527">
    <property type="term" value="F:structural constituent of chromatin"/>
    <property type="evidence" value="ECO:0007669"/>
    <property type="project" value="InterPro"/>
</dbReference>
<dbReference type="PANTHER" id="PTHR33175">
    <property type="entry name" value="DNA-BINDING PROTEIN HU"/>
    <property type="match status" value="1"/>
</dbReference>
<evidence type="ECO:0000256" key="3">
    <source>
        <dbReference type="RuleBase" id="RU003939"/>
    </source>
</evidence>
<keyword evidence="2 4" id="KW-0238">DNA-binding</keyword>
<accession>A0A1F4XJ12</accession>
<evidence type="ECO:0000313" key="5">
    <source>
        <dbReference type="Proteomes" id="UP000177614"/>
    </source>
</evidence>
<evidence type="ECO:0000256" key="1">
    <source>
        <dbReference type="ARBA" id="ARBA00023067"/>
    </source>
</evidence>
<evidence type="ECO:0000313" key="4">
    <source>
        <dbReference type="EMBL" id="OGC81741.1"/>
    </source>
</evidence>
<dbReference type="Pfam" id="PF00216">
    <property type="entry name" value="Bac_DNA_binding"/>
    <property type="match status" value="1"/>
</dbReference>
<dbReference type="Gene3D" id="4.10.520.10">
    <property type="entry name" value="IHF-like DNA-binding proteins"/>
    <property type="match status" value="1"/>
</dbReference>
<dbReference type="PRINTS" id="PR01727">
    <property type="entry name" value="DNABINDINGHU"/>
</dbReference>
<sequence length="92" mass="9535">MTKQDLINAVATKAKLTKNGAAAALAAVLDSIAGTLAKGGKVTITGFGTFSVSKRNARMGVNPRNPSQKIKIPAMKTPHFKSGKSLKEAVRG</sequence>
<dbReference type="InterPro" id="IPR000119">
    <property type="entry name" value="Hist_DNA-bd"/>
</dbReference>
<evidence type="ECO:0000256" key="2">
    <source>
        <dbReference type="ARBA" id="ARBA00023125"/>
    </source>
</evidence>
<comment type="caution">
    <text evidence="4">The sequence shown here is derived from an EMBL/GenBank/DDBJ whole genome shotgun (WGS) entry which is preliminary data.</text>
</comment>
<dbReference type="GO" id="GO:0005829">
    <property type="term" value="C:cytosol"/>
    <property type="evidence" value="ECO:0007669"/>
    <property type="project" value="TreeGrafter"/>
</dbReference>
<dbReference type="Proteomes" id="UP000177614">
    <property type="component" value="Unassembled WGS sequence"/>
</dbReference>
<protein>
    <submittedName>
        <fullName evidence="4">DNA-binding protein</fullName>
    </submittedName>
</protein>
<name>A0A1F4XJ12_9BACT</name>
<dbReference type="InterPro" id="IPR020816">
    <property type="entry name" value="Histone-like_DNA-bd_CS"/>
</dbReference>
<proteinExistence type="inferred from homology"/>
<keyword evidence="1" id="KW-0226">DNA condensation</keyword>
<reference evidence="4 5" key="1">
    <citation type="journal article" date="2016" name="Nat. Commun.">
        <title>Thousands of microbial genomes shed light on interconnected biogeochemical processes in an aquifer system.</title>
        <authorList>
            <person name="Anantharaman K."/>
            <person name="Brown C.T."/>
            <person name="Hug L.A."/>
            <person name="Sharon I."/>
            <person name="Castelle C.J."/>
            <person name="Probst A.J."/>
            <person name="Thomas B.C."/>
            <person name="Singh A."/>
            <person name="Wilkins M.J."/>
            <person name="Karaoz U."/>
            <person name="Brodie E.L."/>
            <person name="Williams K.H."/>
            <person name="Hubbard S.S."/>
            <person name="Banfield J.F."/>
        </authorList>
    </citation>
    <scope>NUCLEOTIDE SEQUENCE [LARGE SCALE GENOMIC DNA]</scope>
</reference>
<organism evidence="4 5">
    <name type="scientific">Candidatus Abawacabacteria bacterium RBG_16_42_10</name>
    <dbReference type="NCBI Taxonomy" id="1817814"/>
    <lineage>
        <taxon>Bacteria</taxon>
        <taxon>Candidatus Abawacaibacteriota</taxon>
    </lineage>
</organism>
<dbReference type="EMBL" id="MEWR01000020">
    <property type="protein sequence ID" value="OGC81741.1"/>
    <property type="molecule type" value="Genomic_DNA"/>
</dbReference>
<dbReference type="PROSITE" id="PS00045">
    <property type="entry name" value="HISTONE_LIKE"/>
    <property type="match status" value="1"/>
</dbReference>
<dbReference type="GO" id="GO:0030261">
    <property type="term" value="P:chromosome condensation"/>
    <property type="evidence" value="ECO:0007669"/>
    <property type="project" value="UniProtKB-KW"/>
</dbReference>
<dbReference type="STRING" id="1817814.A2V81_04495"/>
<dbReference type="InterPro" id="IPR010992">
    <property type="entry name" value="IHF-like_DNA-bd_dom_sf"/>
</dbReference>
<dbReference type="AlphaFoldDB" id="A0A1F4XJ12"/>
<comment type="similarity">
    <text evidence="3">Belongs to the bacterial histone-like protein family.</text>
</comment>
<dbReference type="GO" id="GO:0003677">
    <property type="term" value="F:DNA binding"/>
    <property type="evidence" value="ECO:0007669"/>
    <property type="project" value="UniProtKB-KW"/>
</dbReference>